<evidence type="ECO:0000256" key="1">
    <source>
        <dbReference type="ARBA" id="ARBA00022729"/>
    </source>
</evidence>
<dbReference type="Pfam" id="PF01190">
    <property type="entry name" value="Pollen_Ole_e_1"/>
    <property type="match status" value="1"/>
</dbReference>
<dbReference type="EMBL" id="CAJGYO010000002">
    <property type="protein sequence ID" value="CAD6211917.1"/>
    <property type="molecule type" value="Genomic_DNA"/>
</dbReference>
<keyword evidence="1 2" id="KW-0732">Signal</keyword>
<proteinExistence type="predicted"/>
<dbReference type="AlphaFoldDB" id="A0A811MWR5"/>
<evidence type="ECO:0000256" key="2">
    <source>
        <dbReference type="SAM" id="SignalP"/>
    </source>
</evidence>
<organism evidence="3 4">
    <name type="scientific">Miscanthus lutarioriparius</name>
    <dbReference type="NCBI Taxonomy" id="422564"/>
    <lineage>
        <taxon>Eukaryota</taxon>
        <taxon>Viridiplantae</taxon>
        <taxon>Streptophyta</taxon>
        <taxon>Embryophyta</taxon>
        <taxon>Tracheophyta</taxon>
        <taxon>Spermatophyta</taxon>
        <taxon>Magnoliopsida</taxon>
        <taxon>Liliopsida</taxon>
        <taxon>Poales</taxon>
        <taxon>Poaceae</taxon>
        <taxon>PACMAD clade</taxon>
        <taxon>Panicoideae</taxon>
        <taxon>Andropogonodae</taxon>
        <taxon>Andropogoneae</taxon>
        <taxon>Saccharinae</taxon>
        <taxon>Miscanthus</taxon>
    </lineage>
</organism>
<feature type="signal peptide" evidence="2">
    <location>
        <begin position="1"/>
        <end position="25"/>
    </location>
</feature>
<accession>A0A811MWR5</accession>
<protein>
    <submittedName>
        <fullName evidence="3">Uncharacterized protein</fullName>
    </submittedName>
</protein>
<comment type="caution">
    <text evidence="3">The sequence shown here is derived from an EMBL/GenBank/DDBJ whole genome shotgun (WGS) entry which is preliminary data.</text>
</comment>
<dbReference type="PANTHER" id="PTHR33470:SF29">
    <property type="entry name" value="POLLEN OLE E 1 ALLERGEN AND EXTENSIN FAMILY PROTEIN"/>
    <property type="match status" value="1"/>
</dbReference>
<evidence type="ECO:0000313" key="4">
    <source>
        <dbReference type="Proteomes" id="UP000604825"/>
    </source>
</evidence>
<dbReference type="GO" id="GO:0071944">
    <property type="term" value="C:cell periphery"/>
    <property type="evidence" value="ECO:0007669"/>
    <property type="project" value="TreeGrafter"/>
</dbReference>
<gene>
    <name evidence="3" type="ORF">NCGR_LOCUS7762</name>
</gene>
<keyword evidence="4" id="KW-1185">Reference proteome</keyword>
<sequence length="195" mass="20974">MARIRGMPALALVVVAAVAVACAEARLPDYHPSTFTVTGKVQCQDCTKNWNAYAYNGKPIPGSFPVAPFRAPSLPDRQINPPCPRAGSKVSITCRDNNNRVVYHGSDATDGEGVFNIEVPRKAKSNGRDIEASRCLVRLASSGDAGCAVFTDFNRGRTGQTPSRLTRASPNKETYAVGPYYCTLPQCVKDDDAGY</sequence>
<reference evidence="3" key="1">
    <citation type="submission" date="2020-10" db="EMBL/GenBank/DDBJ databases">
        <authorList>
            <person name="Han B."/>
            <person name="Lu T."/>
            <person name="Zhao Q."/>
            <person name="Huang X."/>
            <person name="Zhao Y."/>
        </authorList>
    </citation>
    <scope>NUCLEOTIDE SEQUENCE</scope>
</reference>
<dbReference type="Proteomes" id="UP000604825">
    <property type="component" value="Unassembled WGS sequence"/>
</dbReference>
<name>A0A811MWR5_9POAL</name>
<dbReference type="PANTHER" id="PTHR33470">
    <property type="entry name" value="OS01G0164075 PROTEIN"/>
    <property type="match status" value="1"/>
</dbReference>
<evidence type="ECO:0000313" key="3">
    <source>
        <dbReference type="EMBL" id="CAD6211917.1"/>
    </source>
</evidence>
<dbReference type="OrthoDB" id="747559at2759"/>
<dbReference type="PROSITE" id="PS51257">
    <property type="entry name" value="PROKAR_LIPOPROTEIN"/>
    <property type="match status" value="1"/>
</dbReference>
<feature type="chain" id="PRO_5032878375" evidence="2">
    <location>
        <begin position="26"/>
        <end position="195"/>
    </location>
</feature>